<evidence type="ECO:0000256" key="6">
    <source>
        <dbReference type="ARBA" id="ARBA00023136"/>
    </source>
</evidence>
<dbReference type="PANTHER" id="PTHR42709">
    <property type="entry name" value="ALKALINE PHOSPHATASE LIKE PROTEIN"/>
    <property type="match status" value="1"/>
</dbReference>
<gene>
    <name evidence="9" type="ORF">HMPREF3222_01973</name>
</gene>
<evidence type="ECO:0000256" key="2">
    <source>
        <dbReference type="ARBA" id="ARBA00010792"/>
    </source>
</evidence>
<comment type="caution">
    <text evidence="9">The sequence shown here is derived from an EMBL/GenBank/DDBJ whole genome shotgun (WGS) entry which is preliminary data.</text>
</comment>
<reference evidence="9 10" key="1">
    <citation type="submission" date="2016-01" db="EMBL/GenBank/DDBJ databases">
        <authorList>
            <person name="Oliw E.H."/>
        </authorList>
    </citation>
    <scope>NUCLEOTIDE SEQUENCE [LARGE SCALE GENOMIC DNA]</scope>
    <source>
        <strain evidence="9 10">MJR7757A</strain>
    </source>
</reference>
<evidence type="ECO:0000256" key="4">
    <source>
        <dbReference type="ARBA" id="ARBA00022692"/>
    </source>
</evidence>
<evidence type="ECO:0000313" key="9">
    <source>
        <dbReference type="EMBL" id="KXA10983.1"/>
    </source>
</evidence>
<feature type="transmembrane region" description="Helical" evidence="7">
    <location>
        <begin position="141"/>
        <end position="163"/>
    </location>
</feature>
<feature type="domain" description="VTT" evidence="8">
    <location>
        <begin position="36"/>
        <end position="161"/>
    </location>
</feature>
<keyword evidence="6 7" id="KW-0472">Membrane</keyword>
<keyword evidence="5 7" id="KW-1133">Transmembrane helix</keyword>
<accession>A0A133N460</accession>
<dbReference type="InterPro" id="IPR032816">
    <property type="entry name" value="VTT_dom"/>
</dbReference>
<dbReference type="GO" id="GO:0005886">
    <property type="term" value="C:plasma membrane"/>
    <property type="evidence" value="ECO:0007669"/>
    <property type="project" value="UniProtKB-SubCell"/>
</dbReference>
<dbReference type="PATRIC" id="fig|1502.174.peg.1987"/>
<keyword evidence="3" id="KW-1003">Cell membrane</keyword>
<dbReference type="InterPro" id="IPR051311">
    <property type="entry name" value="DedA_domain"/>
</dbReference>
<comment type="subcellular location">
    <subcellularLocation>
        <location evidence="1">Cell membrane</location>
        <topology evidence="1">Multi-pass membrane protein</topology>
    </subcellularLocation>
</comment>
<evidence type="ECO:0000256" key="1">
    <source>
        <dbReference type="ARBA" id="ARBA00004651"/>
    </source>
</evidence>
<proteinExistence type="inferred from homology"/>
<dbReference type="Proteomes" id="UP000070646">
    <property type="component" value="Unassembled WGS sequence"/>
</dbReference>
<evidence type="ECO:0000256" key="3">
    <source>
        <dbReference type="ARBA" id="ARBA00022475"/>
    </source>
</evidence>
<keyword evidence="4 7" id="KW-0812">Transmembrane</keyword>
<evidence type="ECO:0000259" key="8">
    <source>
        <dbReference type="Pfam" id="PF09335"/>
    </source>
</evidence>
<feature type="transmembrane region" description="Helical" evidence="7">
    <location>
        <begin position="55"/>
        <end position="81"/>
    </location>
</feature>
<feature type="transmembrane region" description="Helical" evidence="7">
    <location>
        <begin position="111"/>
        <end position="129"/>
    </location>
</feature>
<sequence>MVIFMTMQDILYYIHTYGLIVLFLIVVGEYCVPAMPTGIVMPAAGIIAGQAHKGIIKVMLISLIAGLVGSIILYLLGYFVGSTLLEKLKIKHPKIEDKLEKTEKILEKHSFLGIFICRLIPIIRTYVSLICGTVKVNFLKFIIFSIPGIFCWNFTGIVVGYFFGGKIRF</sequence>
<dbReference type="PANTHER" id="PTHR42709:SF6">
    <property type="entry name" value="UNDECAPRENYL PHOSPHATE TRANSPORTER A"/>
    <property type="match status" value="1"/>
</dbReference>
<dbReference type="EMBL" id="LRPU01000094">
    <property type="protein sequence ID" value="KXA10983.1"/>
    <property type="molecule type" value="Genomic_DNA"/>
</dbReference>
<dbReference type="Pfam" id="PF09335">
    <property type="entry name" value="VTT_dom"/>
    <property type="match status" value="1"/>
</dbReference>
<dbReference type="AlphaFoldDB" id="A0A133N460"/>
<name>A0A133N460_CLOPF</name>
<evidence type="ECO:0000313" key="10">
    <source>
        <dbReference type="Proteomes" id="UP000070646"/>
    </source>
</evidence>
<feature type="transmembrane region" description="Helical" evidence="7">
    <location>
        <begin position="12"/>
        <end position="35"/>
    </location>
</feature>
<organism evidence="9 10">
    <name type="scientific">Clostridium perfringens</name>
    <dbReference type="NCBI Taxonomy" id="1502"/>
    <lineage>
        <taxon>Bacteria</taxon>
        <taxon>Bacillati</taxon>
        <taxon>Bacillota</taxon>
        <taxon>Clostridia</taxon>
        <taxon>Eubacteriales</taxon>
        <taxon>Clostridiaceae</taxon>
        <taxon>Clostridium</taxon>
    </lineage>
</organism>
<evidence type="ECO:0000256" key="5">
    <source>
        <dbReference type="ARBA" id="ARBA00022989"/>
    </source>
</evidence>
<evidence type="ECO:0000256" key="7">
    <source>
        <dbReference type="SAM" id="Phobius"/>
    </source>
</evidence>
<protein>
    <submittedName>
        <fullName evidence="9">SNARE-like domain protein</fullName>
    </submittedName>
</protein>
<comment type="similarity">
    <text evidence="2">Belongs to the DedA family.</text>
</comment>